<dbReference type="GO" id="GO:0015833">
    <property type="term" value="P:peptide transport"/>
    <property type="evidence" value="ECO:0007669"/>
    <property type="project" value="TreeGrafter"/>
</dbReference>
<dbReference type="Gene3D" id="3.90.76.10">
    <property type="entry name" value="Dipeptide-binding Protein, Domain 1"/>
    <property type="match status" value="1"/>
</dbReference>
<dbReference type="PIRSF" id="PIRSF002741">
    <property type="entry name" value="MppA"/>
    <property type="match status" value="1"/>
</dbReference>
<gene>
    <name evidence="4" type="ORF">BLSMQ_2661</name>
</gene>
<proteinExistence type="predicted"/>
<dbReference type="AlphaFoldDB" id="A0A1D7W5N3"/>
<feature type="compositionally biased region" description="Basic and acidic residues" evidence="1">
    <location>
        <begin position="27"/>
        <end position="41"/>
    </location>
</feature>
<dbReference type="EMBL" id="CP017150">
    <property type="protein sequence ID" value="AOP54367.1"/>
    <property type="molecule type" value="Genomic_DNA"/>
</dbReference>
<sequence>MKMRNKATVVVAATAALGLALSGCQQDNKDSKGVDSDKANEEISGLPSVDYQKAGYDEIADGGTLTYPMTEIPASLNYYHADGAHVDNNNIYGTSLGGPVKIKDDGSWEVDKNYAESVEIASEDPLVIDVKLNKDAVWEDGTPIDVEDYKAFWQTRDGKHDEYEVASTKGYEDIESIEAGDDKHNVKVTFKTPNIDWPNYIDASVPNEITEDPDTFNKDYAKKVLPSNGPFKAEKVDNKSGVITMVKNDKWWGQEPKLDKVIFKVVSQAQQAQAYANKEIDLVDIGTDGDSYETAGKREDGEIYKSQGMQWTHVTMNAEKGALKEQEVRDAVGHAINREAIAQAAIGPVEAPVTLVNNVTFMPGQDGYQDNTEGSLDFDPEAAKKILDDAGWKAGDDGIRAKDGEKLKFNIVVPADTASNAQRAEQIMKDLNEIGFKIKIETVPVAAYFADHVLNGNFDMATFTWEGTAFPISSGSNLFYPAESEQNHSKISSDAIGEKFKAATKTLDPAESKKLANEGDAEVLKLKPLIPFYPTPYLWGVKNDIMNLGPRQLETPDWTSIGFKK</sequence>
<dbReference type="GO" id="GO:1904680">
    <property type="term" value="F:peptide transmembrane transporter activity"/>
    <property type="evidence" value="ECO:0007669"/>
    <property type="project" value="TreeGrafter"/>
</dbReference>
<dbReference type="Gene3D" id="3.40.190.10">
    <property type="entry name" value="Periplasmic binding protein-like II"/>
    <property type="match status" value="1"/>
</dbReference>
<protein>
    <submittedName>
        <fullName evidence="4">Oligopeptide ABC transporter, periplasmic oligopeptide-binding protein OppA</fullName>
    </submittedName>
</protein>
<accession>A0A1D7W5N3</accession>
<dbReference type="PATRIC" id="fig|1703.10.peg.2745"/>
<dbReference type="InterPro" id="IPR000914">
    <property type="entry name" value="SBP_5_dom"/>
</dbReference>
<feature type="region of interest" description="Disordered" evidence="1">
    <location>
        <begin position="26"/>
        <end position="46"/>
    </location>
</feature>
<dbReference type="PANTHER" id="PTHR30290:SF65">
    <property type="entry name" value="MONOACYL PHOSPHATIDYLINOSITOL TETRAMANNOSIDE-BINDING PROTEIN LPQW-RELATED"/>
    <property type="match status" value="1"/>
</dbReference>
<feature type="chain" id="PRO_5043624142" evidence="2">
    <location>
        <begin position="23"/>
        <end position="565"/>
    </location>
</feature>
<evidence type="ECO:0000313" key="5">
    <source>
        <dbReference type="Proteomes" id="UP000094793"/>
    </source>
</evidence>
<dbReference type="eggNOG" id="COG0747">
    <property type="taxonomic scope" value="Bacteria"/>
</dbReference>
<dbReference type="KEGG" id="blin:BLSMQ_2661"/>
<feature type="domain" description="Solute-binding protein family 5" evidence="3">
    <location>
        <begin position="113"/>
        <end position="480"/>
    </location>
</feature>
<dbReference type="Gene3D" id="3.10.105.10">
    <property type="entry name" value="Dipeptide-binding Protein, Domain 3"/>
    <property type="match status" value="1"/>
</dbReference>
<dbReference type="GO" id="GO:0043190">
    <property type="term" value="C:ATP-binding cassette (ABC) transporter complex"/>
    <property type="evidence" value="ECO:0007669"/>
    <property type="project" value="InterPro"/>
</dbReference>
<dbReference type="PANTHER" id="PTHR30290">
    <property type="entry name" value="PERIPLASMIC BINDING COMPONENT OF ABC TRANSPORTER"/>
    <property type="match status" value="1"/>
</dbReference>
<organism evidence="4 5">
    <name type="scientific">Brevibacterium aurantiacum</name>
    <dbReference type="NCBI Taxonomy" id="273384"/>
    <lineage>
        <taxon>Bacteria</taxon>
        <taxon>Bacillati</taxon>
        <taxon>Actinomycetota</taxon>
        <taxon>Actinomycetes</taxon>
        <taxon>Micrococcales</taxon>
        <taxon>Brevibacteriaceae</taxon>
        <taxon>Brevibacterium</taxon>
    </lineage>
</organism>
<keyword evidence="2" id="KW-0732">Signal</keyword>
<dbReference type="InterPro" id="IPR030678">
    <property type="entry name" value="Peptide/Ni-bd"/>
</dbReference>
<dbReference type="Pfam" id="PF00496">
    <property type="entry name" value="SBP_bac_5"/>
    <property type="match status" value="1"/>
</dbReference>
<dbReference type="GO" id="GO:0042597">
    <property type="term" value="C:periplasmic space"/>
    <property type="evidence" value="ECO:0007669"/>
    <property type="project" value="UniProtKB-ARBA"/>
</dbReference>
<dbReference type="SMR" id="A0A1D7W5N3"/>
<feature type="signal peptide" evidence="2">
    <location>
        <begin position="1"/>
        <end position="22"/>
    </location>
</feature>
<dbReference type="SUPFAM" id="SSF53850">
    <property type="entry name" value="Periplasmic binding protein-like II"/>
    <property type="match status" value="1"/>
</dbReference>
<dbReference type="Proteomes" id="UP000094793">
    <property type="component" value="Chromosome"/>
</dbReference>
<dbReference type="OrthoDB" id="7888869at2"/>
<dbReference type="PROSITE" id="PS51257">
    <property type="entry name" value="PROKAR_LIPOPROTEIN"/>
    <property type="match status" value="1"/>
</dbReference>
<name>A0A1D7W5N3_BREAU</name>
<dbReference type="RefSeq" id="WP_069600495.1">
    <property type="nucleotide sequence ID" value="NZ_CP017150.1"/>
</dbReference>
<evidence type="ECO:0000313" key="4">
    <source>
        <dbReference type="EMBL" id="AOP54367.1"/>
    </source>
</evidence>
<dbReference type="CDD" id="cd08501">
    <property type="entry name" value="PBP2_Lpqw"/>
    <property type="match status" value="1"/>
</dbReference>
<evidence type="ECO:0000256" key="1">
    <source>
        <dbReference type="SAM" id="MobiDB-lite"/>
    </source>
</evidence>
<reference evidence="5" key="1">
    <citation type="submission" date="2016-09" db="EMBL/GenBank/DDBJ databases">
        <title>Complete Genome Sequence of Brevibacterium linens SMQ-1335.</title>
        <authorList>
            <person name="de Melo A.G."/>
            <person name="Labrie S.J."/>
            <person name="Dumaresq J."/>
            <person name="Roberts R.J."/>
            <person name="Tremblay D.M."/>
            <person name="Moineau S."/>
        </authorList>
    </citation>
    <scope>NUCLEOTIDE SEQUENCE [LARGE SCALE GENOMIC DNA]</scope>
    <source>
        <strain evidence="5">SMQ-1335</strain>
    </source>
</reference>
<evidence type="ECO:0000256" key="2">
    <source>
        <dbReference type="SAM" id="SignalP"/>
    </source>
</evidence>
<evidence type="ECO:0000259" key="3">
    <source>
        <dbReference type="Pfam" id="PF00496"/>
    </source>
</evidence>
<dbReference type="InterPro" id="IPR039424">
    <property type="entry name" value="SBP_5"/>
</dbReference>